<dbReference type="EMBL" id="JAPWTK010000225">
    <property type="protein sequence ID" value="KAJ8945207.1"/>
    <property type="molecule type" value="Genomic_DNA"/>
</dbReference>
<keyword evidence="3" id="KW-1185">Reference proteome</keyword>
<dbReference type="PANTHER" id="PTHR47326">
    <property type="entry name" value="TRANSPOSABLE ELEMENT TC3 TRANSPOSASE-LIKE PROTEIN"/>
    <property type="match status" value="1"/>
</dbReference>
<dbReference type="PANTHER" id="PTHR47326:SF1">
    <property type="entry name" value="HTH PSQ-TYPE DOMAIN-CONTAINING PROTEIN"/>
    <property type="match status" value="1"/>
</dbReference>
<feature type="compositionally biased region" description="Basic and acidic residues" evidence="1">
    <location>
        <begin position="296"/>
        <end position="316"/>
    </location>
</feature>
<evidence type="ECO:0000256" key="1">
    <source>
        <dbReference type="SAM" id="MobiDB-lite"/>
    </source>
</evidence>
<name>A0AAV8Y3I6_9CUCU</name>
<feature type="region of interest" description="Disordered" evidence="1">
    <location>
        <begin position="293"/>
        <end position="339"/>
    </location>
</feature>
<organism evidence="2 3">
    <name type="scientific">Aromia moschata</name>
    <dbReference type="NCBI Taxonomy" id="1265417"/>
    <lineage>
        <taxon>Eukaryota</taxon>
        <taxon>Metazoa</taxon>
        <taxon>Ecdysozoa</taxon>
        <taxon>Arthropoda</taxon>
        <taxon>Hexapoda</taxon>
        <taxon>Insecta</taxon>
        <taxon>Pterygota</taxon>
        <taxon>Neoptera</taxon>
        <taxon>Endopterygota</taxon>
        <taxon>Coleoptera</taxon>
        <taxon>Polyphaga</taxon>
        <taxon>Cucujiformia</taxon>
        <taxon>Chrysomeloidea</taxon>
        <taxon>Cerambycidae</taxon>
        <taxon>Cerambycinae</taxon>
        <taxon>Callichromatini</taxon>
        <taxon>Aromia</taxon>
    </lineage>
</organism>
<proteinExistence type="predicted"/>
<dbReference type="Gene3D" id="1.10.10.60">
    <property type="entry name" value="Homeodomain-like"/>
    <property type="match status" value="1"/>
</dbReference>
<accession>A0AAV8Y3I6</accession>
<dbReference type="GO" id="GO:0003676">
    <property type="term" value="F:nucleic acid binding"/>
    <property type="evidence" value="ECO:0007669"/>
    <property type="project" value="InterPro"/>
</dbReference>
<comment type="caution">
    <text evidence="2">The sequence shown here is derived from an EMBL/GenBank/DDBJ whole genome shotgun (WGS) entry which is preliminary data.</text>
</comment>
<feature type="compositionally biased region" description="Gly residues" evidence="1">
    <location>
        <begin position="328"/>
        <end position="339"/>
    </location>
</feature>
<dbReference type="Gene3D" id="3.30.420.10">
    <property type="entry name" value="Ribonuclease H-like superfamily/Ribonuclease H"/>
    <property type="match status" value="1"/>
</dbReference>
<dbReference type="InterPro" id="IPR036397">
    <property type="entry name" value="RNaseH_sf"/>
</dbReference>
<dbReference type="Proteomes" id="UP001162162">
    <property type="component" value="Unassembled WGS sequence"/>
</dbReference>
<dbReference type="AlphaFoldDB" id="A0AAV8Y3I6"/>
<evidence type="ECO:0000313" key="3">
    <source>
        <dbReference type="Proteomes" id="UP001162162"/>
    </source>
</evidence>
<protein>
    <submittedName>
        <fullName evidence="2">Uncharacterized protein</fullName>
    </submittedName>
</protein>
<sequence length="339" mass="39063">MTMRPFDKINCTKLPLSFIYWRRRHLKPFNHLDSPTEGRLIIFEINGDIFYNLIMGWNFLETPPAARIILIDFLNCLCDYYSIIDSIMDYYGSSSLSDRFRECGHVRQQKKNPLNKLSDDQKLDVMLMLEENPHTSSRQTASALNISHSSILRVLTENQMHPYKLVPTNEPAEDDFDRGILFCEQIMQMIDDNILQIEFFLFSDESTFTLHGHVIRQNCRYWLRENPHWMREVHMQNSDKVNVWAGIIGENIIGPFFIDGNLNGETYLALLQNNVVPTIANLYPAEGNPQLPAALGRHETGSVRAGRCERSKRKEAEGDEEDPFYGPGIDGFGGLVQEV</sequence>
<gene>
    <name evidence="2" type="ORF">NQ318_009852</name>
</gene>
<reference evidence="2" key="1">
    <citation type="journal article" date="2023" name="Insect Mol. Biol.">
        <title>Genome sequencing provides insights into the evolution of gene families encoding plant cell wall-degrading enzymes in longhorned beetles.</title>
        <authorList>
            <person name="Shin N.R."/>
            <person name="Okamura Y."/>
            <person name="Kirsch R."/>
            <person name="Pauchet Y."/>
        </authorList>
    </citation>
    <scope>NUCLEOTIDE SEQUENCE</scope>
    <source>
        <strain evidence="2">AMC_N1</strain>
    </source>
</reference>
<evidence type="ECO:0000313" key="2">
    <source>
        <dbReference type="EMBL" id="KAJ8945207.1"/>
    </source>
</evidence>